<feature type="domain" description="F-box/LRR-repeat protein 15/At3g58940/PEG3-like LRR" evidence="1">
    <location>
        <begin position="12"/>
        <end position="91"/>
    </location>
</feature>
<reference evidence="2 3" key="1">
    <citation type="journal article" date="2015" name="Fungal Genet. Biol.">
        <title>Evolution of novel wood decay mechanisms in Agaricales revealed by the genome sequences of Fistulina hepatica and Cylindrobasidium torrendii.</title>
        <authorList>
            <person name="Floudas D."/>
            <person name="Held B.W."/>
            <person name="Riley R."/>
            <person name="Nagy L.G."/>
            <person name="Koehler G."/>
            <person name="Ransdell A.S."/>
            <person name="Younus H."/>
            <person name="Chow J."/>
            <person name="Chiniquy J."/>
            <person name="Lipzen A."/>
            <person name="Tritt A."/>
            <person name="Sun H."/>
            <person name="Haridas S."/>
            <person name="LaButti K."/>
            <person name="Ohm R.A."/>
            <person name="Kues U."/>
            <person name="Blanchette R.A."/>
            <person name="Grigoriev I.V."/>
            <person name="Minto R.E."/>
            <person name="Hibbett D.S."/>
        </authorList>
    </citation>
    <scope>NUCLEOTIDE SEQUENCE [LARGE SCALE GENOMIC DNA]</scope>
    <source>
        <strain evidence="2 3">FP15055 ss-10</strain>
    </source>
</reference>
<keyword evidence="3" id="KW-1185">Reference proteome</keyword>
<dbReference type="Pfam" id="PF24758">
    <property type="entry name" value="LRR_At5g56370"/>
    <property type="match status" value="1"/>
</dbReference>
<evidence type="ECO:0000313" key="2">
    <source>
        <dbReference type="EMBL" id="KIY63562.1"/>
    </source>
</evidence>
<dbReference type="SUPFAM" id="SSF52047">
    <property type="entry name" value="RNI-like"/>
    <property type="match status" value="1"/>
</dbReference>
<proteinExistence type="predicted"/>
<dbReference type="EMBL" id="KN880687">
    <property type="protein sequence ID" value="KIY63562.1"/>
    <property type="molecule type" value="Genomic_DNA"/>
</dbReference>
<dbReference type="OrthoDB" id="3541472at2759"/>
<name>A0A0D7AZA7_9AGAR</name>
<dbReference type="InterPro" id="IPR055411">
    <property type="entry name" value="LRR_FXL15/At3g58940/PEG3-like"/>
</dbReference>
<gene>
    <name evidence="2" type="ORF">CYLTODRAFT_132276</name>
</gene>
<sequence length="387" mass="42772">MQFTTPFAEQQLIHLLSRLPKLVHLSLNLPMDLNTPVPIALTHSFGNLRELTFSGGTSMNVDALKFIVANCPRLECLTLDGSNISMDGVTYLSLTALFSAIPMGVILPLRTLNLGGITIDQPFEGLYPHLQSLTTVKIAPQFLDVPASFWHALTHSNVHLRHLTAHQADPPLLQYLHSYSGLVTLSLDLCGFRAGDRRDSDEMADIVYSSVIPLHAESLENLQIKTAYEGHWTLGHQQLDLIMRCSKLSALFVGVGLSDLEVHADRNVITKLLDTLATLQAVRLFVAYPTSARGLGDSVLLMHSPHGVRGNTLLTQLVRSYVCDAPSPALLNLELSTGHIHQGHASLNTFKLVWGAQARKFHFARLRAMDGPKRPRDPVAIWQGWWI</sequence>
<dbReference type="InterPro" id="IPR032675">
    <property type="entry name" value="LRR_dom_sf"/>
</dbReference>
<dbReference type="STRING" id="1314674.A0A0D7AZA7"/>
<evidence type="ECO:0000259" key="1">
    <source>
        <dbReference type="Pfam" id="PF24758"/>
    </source>
</evidence>
<dbReference type="AlphaFoldDB" id="A0A0D7AZA7"/>
<protein>
    <recommendedName>
        <fullName evidence="1">F-box/LRR-repeat protein 15/At3g58940/PEG3-like LRR domain-containing protein</fullName>
    </recommendedName>
</protein>
<organism evidence="2 3">
    <name type="scientific">Cylindrobasidium torrendii FP15055 ss-10</name>
    <dbReference type="NCBI Taxonomy" id="1314674"/>
    <lineage>
        <taxon>Eukaryota</taxon>
        <taxon>Fungi</taxon>
        <taxon>Dikarya</taxon>
        <taxon>Basidiomycota</taxon>
        <taxon>Agaricomycotina</taxon>
        <taxon>Agaricomycetes</taxon>
        <taxon>Agaricomycetidae</taxon>
        <taxon>Agaricales</taxon>
        <taxon>Marasmiineae</taxon>
        <taxon>Physalacriaceae</taxon>
        <taxon>Cylindrobasidium</taxon>
    </lineage>
</organism>
<dbReference type="Proteomes" id="UP000054007">
    <property type="component" value="Unassembled WGS sequence"/>
</dbReference>
<evidence type="ECO:0000313" key="3">
    <source>
        <dbReference type="Proteomes" id="UP000054007"/>
    </source>
</evidence>
<dbReference type="Gene3D" id="3.80.10.10">
    <property type="entry name" value="Ribonuclease Inhibitor"/>
    <property type="match status" value="1"/>
</dbReference>
<accession>A0A0D7AZA7</accession>